<evidence type="ECO:0000256" key="1">
    <source>
        <dbReference type="ARBA" id="ARBA00004141"/>
    </source>
</evidence>
<evidence type="ECO:0000256" key="9">
    <source>
        <dbReference type="RuleBase" id="RU000688"/>
    </source>
</evidence>
<dbReference type="PRINTS" id="PR00237">
    <property type="entry name" value="GPCRRHODOPSN"/>
</dbReference>
<keyword evidence="12" id="KW-1185">Reference proteome</keyword>
<evidence type="ECO:0000256" key="3">
    <source>
        <dbReference type="ARBA" id="ARBA00022692"/>
    </source>
</evidence>
<feature type="transmembrane region" description="Helical" evidence="10">
    <location>
        <begin position="88"/>
        <end position="108"/>
    </location>
</feature>
<dbReference type="PANTHER" id="PTHR24243:SF224">
    <property type="entry name" value="G-PROTEIN COUPLED RECEPTOR 19-RELATED"/>
    <property type="match status" value="1"/>
</dbReference>
<proteinExistence type="inferred from homology"/>
<dbReference type="InterPro" id="IPR000276">
    <property type="entry name" value="GPCR_Rhodpsn"/>
</dbReference>
<dbReference type="PROSITE" id="PS00237">
    <property type="entry name" value="G_PROTEIN_RECEP_F1_1"/>
    <property type="match status" value="1"/>
</dbReference>
<keyword evidence="3 9" id="KW-0812">Transmembrane</keyword>
<keyword evidence="6 10" id="KW-0472">Membrane</keyword>
<comment type="similarity">
    <text evidence="2 9">Belongs to the G-protein coupled receptor 1 family.</text>
</comment>
<evidence type="ECO:0000256" key="2">
    <source>
        <dbReference type="ARBA" id="ARBA00010663"/>
    </source>
</evidence>
<evidence type="ECO:0000313" key="12">
    <source>
        <dbReference type="Proteomes" id="UP000694941"/>
    </source>
</evidence>
<keyword evidence="5 9" id="KW-0297">G-protein coupled receptor</keyword>
<dbReference type="SUPFAM" id="SSF81321">
    <property type="entry name" value="Family A G protein-coupled receptor-like"/>
    <property type="match status" value="1"/>
</dbReference>
<feature type="transmembrane region" description="Helical" evidence="10">
    <location>
        <begin position="167"/>
        <end position="187"/>
    </location>
</feature>
<evidence type="ECO:0000313" key="13">
    <source>
        <dbReference type="RefSeq" id="XP_022243515.1"/>
    </source>
</evidence>
<feature type="transmembrane region" description="Helical" evidence="10">
    <location>
        <begin position="54"/>
        <end position="76"/>
    </location>
</feature>
<feature type="transmembrane region" description="Helical" evidence="10">
    <location>
        <begin position="128"/>
        <end position="146"/>
    </location>
</feature>
<dbReference type="InterPro" id="IPR000611">
    <property type="entry name" value="NPY_rcpt"/>
</dbReference>
<keyword evidence="8 9" id="KW-0807">Transducer</keyword>
<evidence type="ECO:0000256" key="6">
    <source>
        <dbReference type="ARBA" id="ARBA00023136"/>
    </source>
</evidence>
<sequence>MGVNDTGIKDLSEIIYLEDNIFEENYSTWKNWTPVETNRIENFFSTNSVRISLILAYTFVFGSCFLGNLLVILIVAFHKRMRTVTNFFLVNLAVADLCVGLFCVYQNLYNYLTTSWSLGNFLCKMYHFVQSLSYTTSIGILTVICIERYIAIVLPMWKKRIITLRRLRFVIIIVWLVSAVYCSPRLFMFGTSVVPLKGEYFVICHMKRALYNSKTYDIVNFVVCFLLPLIIISVMYSIICVRLWKNQMPKQPDEMRLRTFSKAIQNNSTVSSVMERKEDADSLKAENSTIVLHKELPRSRNWRKRTRTLILRRNSQQNANTPVIKARRKVIRLLVAVVFTFMLCNLPFHARKFWQYWSPNYQGGSSSSAIFTIVTNLILYLNSGINPILYAFLSRKFRHSIMDLVHCRVEKRLTFRRITQRFQYDFSGHNNTAV</sequence>
<evidence type="ECO:0000256" key="7">
    <source>
        <dbReference type="ARBA" id="ARBA00023170"/>
    </source>
</evidence>
<dbReference type="Proteomes" id="UP000694941">
    <property type="component" value="Unplaced"/>
</dbReference>
<dbReference type="Gene3D" id="1.20.1070.10">
    <property type="entry name" value="Rhodopsin 7-helix transmembrane proteins"/>
    <property type="match status" value="1"/>
</dbReference>
<accession>A0ABM1SIR0</accession>
<feature type="transmembrane region" description="Helical" evidence="10">
    <location>
        <begin position="330"/>
        <end position="348"/>
    </location>
</feature>
<dbReference type="InterPro" id="IPR017452">
    <property type="entry name" value="GPCR_Rhodpsn_7TM"/>
</dbReference>
<name>A0ABM1SIR0_LIMPO</name>
<evidence type="ECO:0000256" key="10">
    <source>
        <dbReference type="SAM" id="Phobius"/>
    </source>
</evidence>
<dbReference type="RefSeq" id="XP_022243515.1">
    <property type="nucleotide sequence ID" value="XM_022387807.1"/>
</dbReference>
<feature type="transmembrane region" description="Helical" evidence="10">
    <location>
        <begin position="368"/>
        <end position="393"/>
    </location>
</feature>
<dbReference type="PRINTS" id="PR01012">
    <property type="entry name" value="NRPEPTIDEYR"/>
</dbReference>
<feature type="transmembrane region" description="Helical" evidence="10">
    <location>
        <begin position="218"/>
        <end position="241"/>
    </location>
</feature>
<evidence type="ECO:0000256" key="4">
    <source>
        <dbReference type="ARBA" id="ARBA00022989"/>
    </source>
</evidence>
<evidence type="ECO:0000256" key="8">
    <source>
        <dbReference type="ARBA" id="ARBA00023224"/>
    </source>
</evidence>
<dbReference type="Pfam" id="PF00001">
    <property type="entry name" value="7tm_1"/>
    <property type="match status" value="1"/>
</dbReference>
<evidence type="ECO:0000256" key="5">
    <source>
        <dbReference type="ARBA" id="ARBA00023040"/>
    </source>
</evidence>
<protein>
    <submittedName>
        <fullName evidence="13">Trissin receptor-like</fullName>
    </submittedName>
</protein>
<gene>
    <name evidence="13" type="primary">LOC111086141</name>
</gene>
<dbReference type="GeneID" id="111086141"/>
<organism evidence="12 13">
    <name type="scientific">Limulus polyphemus</name>
    <name type="common">Atlantic horseshoe crab</name>
    <dbReference type="NCBI Taxonomy" id="6850"/>
    <lineage>
        <taxon>Eukaryota</taxon>
        <taxon>Metazoa</taxon>
        <taxon>Ecdysozoa</taxon>
        <taxon>Arthropoda</taxon>
        <taxon>Chelicerata</taxon>
        <taxon>Merostomata</taxon>
        <taxon>Xiphosura</taxon>
        <taxon>Limulidae</taxon>
        <taxon>Limulus</taxon>
    </lineage>
</organism>
<dbReference type="PANTHER" id="PTHR24243">
    <property type="entry name" value="G-PROTEIN COUPLED RECEPTOR"/>
    <property type="match status" value="1"/>
</dbReference>
<reference evidence="13" key="1">
    <citation type="submission" date="2025-08" db="UniProtKB">
        <authorList>
            <consortium name="RefSeq"/>
        </authorList>
    </citation>
    <scope>IDENTIFICATION</scope>
    <source>
        <tissue evidence="13">Muscle</tissue>
    </source>
</reference>
<comment type="subcellular location">
    <subcellularLocation>
        <location evidence="1">Membrane</location>
        <topology evidence="1">Multi-pass membrane protein</topology>
    </subcellularLocation>
</comment>
<evidence type="ECO:0000259" key="11">
    <source>
        <dbReference type="PROSITE" id="PS50262"/>
    </source>
</evidence>
<feature type="domain" description="G-protein coupled receptors family 1 profile" evidence="11">
    <location>
        <begin position="67"/>
        <end position="390"/>
    </location>
</feature>
<keyword evidence="7 9" id="KW-0675">Receptor</keyword>
<dbReference type="PROSITE" id="PS50262">
    <property type="entry name" value="G_PROTEIN_RECEP_F1_2"/>
    <property type="match status" value="1"/>
</dbReference>
<keyword evidence="4 10" id="KW-1133">Transmembrane helix</keyword>